<evidence type="ECO:0000313" key="1">
    <source>
        <dbReference type="EMBL" id="EGN98213.1"/>
    </source>
</evidence>
<dbReference type="AlphaFoldDB" id="F8Q1N5"/>
<dbReference type="HOGENOM" id="CLU_069196_0_0_1"/>
<organism evidence="2">
    <name type="scientific">Serpula lacrymans var. lacrymans (strain S7.3)</name>
    <name type="common">Dry rot fungus</name>
    <dbReference type="NCBI Taxonomy" id="936435"/>
    <lineage>
        <taxon>Eukaryota</taxon>
        <taxon>Fungi</taxon>
        <taxon>Dikarya</taxon>
        <taxon>Basidiomycota</taxon>
        <taxon>Agaricomycotina</taxon>
        <taxon>Agaricomycetes</taxon>
        <taxon>Agaricomycetidae</taxon>
        <taxon>Boletales</taxon>
        <taxon>Coniophorineae</taxon>
        <taxon>Serpulaceae</taxon>
        <taxon>Serpula</taxon>
    </lineage>
</organism>
<dbReference type="EMBL" id="GL945481">
    <property type="protein sequence ID" value="EGN98213.1"/>
    <property type="molecule type" value="Genomic_DNA"/>
</dbReference>
<evidence type="ECO:0000313" key="2">
    <source>
        <dbReference type="Proteomes" id="UP000008063"/>
    </source>
</evidence>
<protein>
    <submittedName>
        <fullName evidence="1">Uncharacterized protein</fullName>
    </submittedName>
</protein>
<gene>
    <name evidence="1" type="ORF">SERLA73DRAFT_161086</name>
</gene>
<reference evidence="2" key="1">
    <citation type="journal article" date="2011" name="Science">
        <title>The plant cell wall-decomposing machinery underlies the functional diversity of forest fungi.</title>
        <authorList>
            <person name="Eastwood D.C."/>
            <person name="Floudas D."/>
            <person name="Binder M."/>
            <person name="Majcherczyk A."/>
            <person name="Schneider P."/>
            <person name="Aerts A."/>
            <person name="Asiegbu F.O."/>
            <person name="Baker S.E."/>
            <person name="Barry K."/>
            <person name="Bendiksby M."/>
            <person name="Blumentritt M."/>
            <person name="Coutinho P.M."/>
            <person name="Cullen D."/>
            <person name="de Vries R.P."/>
            <person name="Gathman A."/>
            <person name="Goodell B."/>
            <person name="Henrissat B."/>
            <person name="Ihrmark K."/>
            <person name="Kauserud H."/>
            <person name="Kohler A."/>
            <person name="LaButti K."/>
            <person name="Lapidus A."/>
            <person name="Lavin J.L."/>
            <person name="Lee Y.-H."/>
            <person name="Lindquist E."/>
            <person name="Lilly W."/>
            <person name="Lucas S."/>
            <person name="Morin E."/>
            <person name="Murat C."/>
            <person name="Oguiza J.A."/>
            <person name="Park J."/>
            <person name="Pisabarro A.G."/>
            <person name="Riley R."/>
            <person name="Rosling A."/>
            <person name="Salamov A."/>
            <person name="Schmidt O."/>
            <person name="Schmutz J."/>
            <person name="Skrede I."/>
            <person name="Stenlid J."/>
            <person name="Wiebenga A."/>
            <person name="Xie X."/>
            <person name="Kuees U."/>
            <person name="Hibbett D.S."/>
            <person name="Hoffmeister D."/>
            <person name="Hoegberg N."/>
            <person name="Martin F."/>
            <person name="Grigoriev I.V."/>
            <person name="Watkinson S.C."/>
        </authorList>
    </citation>
    <scope>NUCLEOTIDE SEQUENCE [LARGE SCALE GENOMIC DNA]</scope>
    <source>
        <strain evidence="2">strain S7.3</strain>
    </source>
</reference>
<name>F8Q1N5_SERL3</name>
<dbReference type="Proteomes" id="UP000008063">
    <property type="component" value="Unassembled WGS sequence"/>
</dbReference>
<dbReference type="InParanoid" id="F8Q1N5"/>
<proteinExistence type="predicted"/>
<accession>F8Q1N5</accession>
<sequence>MQAIWDVVYPDTTYQISMNCLVYHVLGQRVYKWQNGLSSLAQAMLEHLFDSMPHFKSQEARQVFAKSMLQDLAFLYEVVKSDSLVERVFTKQSQVILVGAEENDEDVVSDKATGSRLTGKSFLKPVPQLNAFSGKETTAYNNFSSTNWGSAARSYVTSIKSLQPAMIEDIHRKSLKYTKVKGKHVLLESDAEDVDVCTCIRDV</sequence>
<keyword evidence="2" id="KW-1185">Reference proteome</keyword>